<feature type="compositionally biased region" description="Low complexity" evidence="8">
    <location>
        <begin position="189"/>
        <end position="211"/>
    </location>
</feature>
<dbReference type="AlphaFoldDB" id="A0A6G0ZAX9"/>
<evidence type="ECO:0000256" key="4">
    <source>
        <dbReference type="ARBA" id="ARBA00023159"/>
    </source>
</evidence>
<keyword evidence="2" id="KW-0805">Transcription regulation</keyword>
<dbReference type="PANTHER" id="PTHR46004">
    <property type="entry name" value="CYCLIC AMP RESPONSE ELEMENT-BINDING PROTEIN A"/>
    <property type="match status" value="1"/>
</dbReference>
<dbReference type="InterPro" id="IPR046347">
    <property type="entry name" value="bZIP_sf"/>
</dbReference>
<dbReference type="SMART" id="SM00338">
    <property type="entry name" value="BRLZ"/>
    <property type="match status" value="1"/>
</dbReference>
<feature type="compositionally biased region" description="Low complexity" evidence="8">
    <location>
        <begin position="131"/>
        <end position="143"/>
    </location>
</feature>
<dbReference type="Gene3D" id="1.20.5.170">
    <property type="match status" value="1"/>
</dbReference>
<feature type="region of interest" description="Disordered" evidence="8">
    <location>
        <begin position="189"/>
        <end position="257"/>
    </location>
</feature>
<dbReference type="PROSITE" id="PS50217">
    <property type="entry name" value="BZIP"/>
    <property type="match status" value="1"/>
</dbReference>
<keyword evidence="7" id="KW-0175">Coiled coil</keyword>
<organism evidence="10 11">
    <name type="scientific">Aphis craccivora</name>
    <name type="common">Cowpea aphid</name>
    <dbReference type="NCBI Taxonomy" id="307492"/>
    <lineage>
        <taxon>Eukaryota</taxon>
        <taxon>Metazoa</taxon>
        <taxon>Ecdysozoa</taxon>
        <taxon>Arthropoda</taxon>
        <taxon>Hexapoda</taxon>
        <taxon>Insecta</taxon>
        <taxon>Pterygota</taxon>
        <taxon>Neoptera</taxon>
        <taxon>Paraneoptera</taxon>
        <taxon>Hemiptera</taxon>
        <taxon>Sternorrhyncha</taxon>
        <taxon>Aphidomorpha</taxon>
        <taxon>Aphidoidea</taxon>
        <taxon>Aphididae</taxon>
        <taxon>Aphidini</taxon>
        <taxon>Aphis</taxon>
        <taxon>Aphis</taxon>
    </lineage>
</organism>
<keyword evidence="3" id="KW-0238">DNA-binding</keyword>
<dbReference type="GO" id="GO:0035497">
    <property type="term" value="F:cAMP response element binding"/>
    <property type="evidence" value="ECO:0007669"/>
    <property type="project" value="TreeGrafter"/>
</dbReference>
<feature type="region of interest" description="Disordered" evidence="8">
    <location>
        <begin position="128"/>
        <end position="154"/>
    </location>
</feature>
<protein>
    <submittedName>
        <fullName evidence="10">Cyclic AMP response element-binding protein A-like</fullName>
    </submittedName>
</protein>
<dbReference type="Proteomes" id="UP000478052">
    <property type="component" value="Unassembled WGS sequence"/>
</dbReference>
<evidence type="ECO:0000313" key="10">
    <source>
        <dbReference type="EMBL" id="KAF0767783.1"/>
    </source>
</evidence>
<evidence type="ECO:0000256" key="6">
    <source>
        <dbReference type="ARBA" id="ARBA00023242"/>
    </source>
</evidence>
<keyword evidence="11" id="KW-1185">Reference proteome</keyword>
<keyword evidence="6" id="KW-0539">Nucleus</keyword>
<dbReference type="PROSITE" id="PS00036">
    <property type="entry name" value="BZIP_BASIC"/>
    <property type="match status" value="1"/>
</dbReference>
<dbReference type="PANTHER" id="PTHR46004:SF3">
    <property type="entry name" value="CYCLIC AMP RESPONSE ELEMENT-BINDING PROTEIN A"/>
    <property type="match status" value="1"/>
</dbReference>
<keyword evidence="4" id="KW-0010">Activator</keyword>
<evidence type="ECO:0000313" key="11">
    <source>
        <dbReference type="Proteomes" id="UP000478052"/>
    </source>
</evidence>
<feature type="domain" description="BZIP" evidence="9">
    <location>
        <begin position="290"/>
        <end position="353"/>
    </location>
</feature>
<feature type="compositionally biased region" description="Low complexity" evidence="8">
    <location>
        <begin position="219"/>
        <end position="241"/>
    </location>
</feature>
<dbReference type="InterPro" id="IPR004827">
    <property type="entry name" value="bZIP"/>
</dbReference>
<name>A0A6G0ZAX9_APHCR</name>
<proteinExistence type="predicted"/>
<evidence type="ECO:0000256" key="5">
    <source>
        <dbReference type="ARBA" id="ARBA00023163"/>
    </source>
</evidence>
<comment type="caution">
    <text evidence="10">The sequence shown here is derived from an EMBL/GenBank/DDBJ whole genome shotgun (WGS) entry which is preliminary data.</text>
</comment>
<accession>A0A6G0ZAX9</accession>
<evidence type="ECO:0000259" key="9">
    <source>
        <dbReference type="PROSITE" id="PS50217"/>
    </source>
</evidence>
<dbReference type="GO" id="GO:0000981">
    <property type="term" value="F:DNA-binding transcription factor activity, RNA polymerase II-specific"/>
    <property type="evidence" value="ECO:0007669"/>
    <property type="project" value="TreeGrafter"/>
</dbReference>
<dbReference type="FunFam" id="1.20.5.170:FF:000054">
    <property type="entry name" value="Cyclic AMP-responsive element-binding protein 3-like 2"/>
    <property type="match status" value="1"/>
</dbReference>
<dbReference type="OrthoDB" id="674948at2759"/>
<evidence type="ECO:0000256" key="1">
    <source>
        <dbReference type="ARBA" id="ARBA00004123"/>
    </source>
</evidence>
<evidence type="ECO:0000256" key="8">
    <source>
        <dbReference type="SAM" id="MobiDB-lite"/>
    </source>
</evidence>
<feature type="coiled-coil region" evidence="7">
    <location>
        <begin position="315"/>
        <end position="356"/>
    </location>
</feature>
<dbReference type="SUPFAM" id="SSF57959">
    <property type="entry name" value="Leucine zipper domain"/>
    <property type="match status" value="1"/>
</dbReference>
<dbReference type="EMBL" id="VUJU01000893">
    <property type="protein sequence ID" value="KAF0767783.1"/>
    <property type="molecule type" value="Genomic_DNA"/>
</dbReference>
<reference evidence="10 11" key="1">
    <citation type="submission" date="2019-08" db="EMBL/GenBank/DDBJ databases">
        <title>Whole genome of Aphis craccivora.</title>
        <authorList>
            <person name="Voronova N.V."/>
            <person name="Shulinski R.S."/>
            <person name="Bandarenka Y.V."/>
            <person name="Zhorov D.G."/>
            <person name="Warner D."/>
        </authorList>
    </citation>
    <scope>NUCLEOTIDE SEQUENCE [LARGE SCALE GENOMIC DNA]</scope>
    <source>
        <strain evidence="10">180601</strain>
        <tissue evidence="10">Whole Body</tissue>
    </source>
</reference>
<sequence>MGTIIIFNVSCVCVSQDLGDALRATEDASDWLIGGNGRSNSHVVLHDRLMTDALLGNAPIKAEHSYCTTHGSSESLDAIDLDEDSSQDGTCKLTFDEVRCDRTGNIEMISIKEDSTSVKDEPMSDQEYIETSSCPPSPCSASDDTPRHYGKVQKTSYNEPTTVVLTSRAFLNQPHRLIVPNFGLKMDGTGFSLPPTPPSSTSSDSEGGNVSPHHRSSPTRRLFLSSSSSSAAASTTITSSRQPIQTPLISCQPKGSTGALTLTEEEKRTLLAEGYPIPTRLPLTKAEEKSLKKIRRKIKNKISAQESRRKKKEYMDTLERKVEILVTENSEYKKKIVNLEESNGSLVQQLQKLQKLLGLQATQIVKSTTEDQIIKNLLVGCSVSANTICLRVLVQCRQLVHDITKCASASIHI</sequence>
<gene>
    <name evidence="10" type="ORF">FWK35_00019366</name>
</gene>
<dbReference type="GO" id="GO:0005634">
    <property type="term" value="C:nucleus"/>
    <property type="evidence" value="ECO:0007669"/>
    <property type="project" value="UniProtKB-SubCell"/>
</dbReference>
<dbReference type="Pfam" id="PF00170">
    <property type="entry name" value="bZIP_1"/>
    <property type="match status" value="1"/>
</dbReference>
<evidence type="ECO:0000256" key="7">
    <source>
        <dbReference type="SAM" id="Coils"/>
    </source>
</evidence>
<evidence type="ECO:0000256" key="3">
    <source>
        <dbReference type="ARBA" id="ARBA00023125"/>
    </source>
</evidence>
<evidence type="ECO:0000256" key="2">
    <source>
        <dbReference type="ARBA" id="ARBA00023015"/>
    </source>
</evidence>
<comment type="subcellular location">
    <subcellularLocation>
        <location evidence="1">Nucleus</location>
    </subcellularLocation>
</comment>
<feature type="compositionally biased region" description="Polar residues" evidence="8">
    <location>
        <begin position="242"/>
        <end position="257"/>
    </location>
</feature>
<keyword evidence="5" id="KW-0804">Transcription</keyword>